<dbReference type="Proteomes" id="UP000653493">
    <property type="component" value="Unassembled WGS sequence"/>
</dbReference>
<dbReference type="Pfam" id="PF10604">
    <property type="entry name" value="Polyketide_cyc2"/>
    <property type="match status" value="1"/>
</dbReference>
<accession>A0A918GHL5</accession>
<proteinExistence type="predicted"/>
<dbReference type="InterPro" id="IPR019587">
    <property type="entry name" value="Polyketide_cyclase/dehydratase"/>
</dbReference>
<reference evidence="1" key="2">
    <citation type="submission" date="2020-09" db="EMBL/GenBank/DDBJ databases">
        <authorList>
            <person name="Sun Q."/>
            <person name="Ohkuma M."/>
        </authorList>
    </citation>
    <scope>NUCLEOTIDE SEQUENCE</scope>
    <source>
        <strain evidence="1">JCM 4234</strain>
    </source>
</reference>
<protein>
    <submittedName>
        <fullName evidence="1">ATPase</fullName>
    </submittedName>
</protein>
<reference evidence="1" key="1">
    <citation type="journal article" date="2014" name="Int. J. Syst. Evol. Microbiol.">
        <title>Complete genome sequence of Corynebacterium casei LMG S-19264T (=DSM 44701T), isolated from a smear-ripened cheese.</title>
        <authorList>
            <consortium name="US DOE Joint Genome Institute (JGI-PGF)"/>
            <person name="Walter F."/>
            <person name="Albersmeier A."/>
            <person name="Kalinowski J."/>
            <person name="Ruckert C."/>
        </authorList>
    </citation>
    <scope>NUCLEOTIDE SEQUENCE</scope>
    <source>
        <strain evidence="1">JCM 4234</strain>
    </source>
</reference>
<sequence length="144" mass="15942">MPYSYSVTAHSPAAPGAVFDVLLRASTWPSWSPIDAAAPADGGDPDRRQGVGDIRVFRTGRAVSRERVVELVPDRRFVYENLGGPFRSYRGTVDLAEAPGGGTDLTWSAVFEPKPRFTGPFWQWYLTRFMRRMAEGLAGYAATR</sequence>
<dbReference type="Gene3D" id="3.30.530.20">
    <property type="match status" value="1"/>
</dbReference>
<gene>
    <name evidence="1" type="ORF">GCM10010238_27490</name>
</gene>
<dbReference type="InterPro" id="IPR023393">
    <property type="entry name" value="START-like_dom_sf"/>
</dbReference>
<evidence type="ECO:0000313" key="1">
    <source>
        <dbReference type="EMBL" id="GGS36638.1"/>
    </source>
</evidence>
<dbReference type="EMBL" id="BMSL01000006">
    <property type="protein sequence ID" value="GGS36638.1"/>
    <property type="molecule type" value="Genomic_DNA"/>
</dbReference>
<dbReference type="CDD" id="cd07821">
    <property type="entry name" value="PYR_PYL_RCAR_like"/>
    <property type="match status" value="1"/>
</dbReference>
<dbReference type="SUPFAM" id="SSF55961">
    <property type="entry name" value="Bet v1-like"/>
    <property type="match status" value="1"/>
</dbReference>
<comment type="caution">
    <text evidence="1">The sequence shown here is derived from an EMBL/GenBank/DDBJ whole genome shotgun (WGS) entry which is preliminary data.</text>
</comment>
<dbReference type="AlphaFoldDB" id="A0A918GHL5"/>
<keyword evidence="2" id="KW-1185">Reference proteome</keyword>
<organism evidence="1 2">
    <name type="scientific">Streptomyces griseoviridis</name>
    <dbReference type="NCBI Taxonomy" id="45398"/>
    <lineage>
        <taxon>Bacteria</taxon>
        <taxon>Bacillati</taxon>
        <taxon>Actinomycetota</taxon>
        <taxon>Actinomycetes</taxon>
        <taxon>Kitasatosporales</taxon>
        <taxon>Streptomycetaceae</taxon>
        <taxon>Streptomyces</taxon>
    </lineage>
</organism>
<name>A0A918GHL5_STRGD</name>
<evidence type="ECO:0000313" key="2">
    <source>
        <dbReference type="Proteomes" id="UP000653493"/>
    </source>
</evidence>